<proteinExistence type="predicted"/>
<dbReference type="SUPFAM" id="SSF47175">
    <property type="entry name" value="Cytochromes"/>
    <property type="match status" value="1"/>
</dbReference>
<accession>A0A1U7CYJ9</accession>
<feature type="chain" id="PRO_5013387151" description="Cytochrome c" evidence="1">
    <location>
        <begin position="26"/>
        <end position="142"/>
    </location>
</feature>
<reference evidence="3" key="1">
    <citation type="submission" date="2016-12" db="EMBL/GenBank/DDBJ databases">
        <title>Comparative genomics of four Isosphaeraceae planctomycetes: a common pool of plasmids and glycoside hydrolase genes.</title>
        <authorList>
            <person name="Ivanova A."/>
        </authorList>
    </citation>
    <scope>NUCLEOTIDE SEQUENCE [LARGE SCALE GENOMIC DNA]</scope>
    <source>
        <strain evidence="3">PX4</strain>
    </source>
</reference>
<evidence type="ECO:0000256" key="1">
    <source>
        <dbReference type="SAM" id="SignalP"/>
    </source>
</evidence>
<dbReference type="KEGG" id="pbor:BSF38_05616"/>
<feature type="signal peptide" evidence="1">
    <location>
        <begin position="1"/>
        <end position="25"/>
    </location>
</feature>
<organism evidence="2 3">
    <name type="scientific">Paludisphaera borealis</name>
    <dbReference type="NCBI Taxonomy" id="1387353"/>
    <lineage>
        <taxon>Bacteria</taxon>
        <taxon>Pseudomonadati</taxon>
        <taxon>Planctomycetota</taxon>
        <taxon>Planctomycetia</taxon>
        <taxon>Isosphaerales</taxon>
        <taxon>Isosphaeraceae</taxon>
        <taxon>Paludisphaera</taxon>
    </lineage>
</organism>
<dbReference type="GO" id="GO:0020037">
    <property type="term" value="F:heme binding"/>
    <property type="evidence" value="ECO:0007669"/>
    <property type="project" value="InterPro"/>
</dbReference>
<dbReference type="GO" id="GO:0022900">
    <property type="term" value="P:electron transport chain"/>
    <property type="evidence" value="ECO:0007669"/>
    <property type="project" value="InterPro"/>
</dbReference>
<sequence length="142" mass="15938">MTARTRRRIALVPIVFAMIALAVLAARTSAPAAQDQKRTRSEFMRQKLEFSKNLLEGLAMENYETIGKNAKALKILSQAAEWEVPTIPNATDYVAFTTDFQRIADDLSKQAKDKNIDGATLAYVKLTMNCVQCHKFVRFASH</sequence>
<dbReference type="AlphaFoldDB" id="A0A1U7CYJ9"/>
<dbReference type="Proteomes" id="UP000186309">
    <property type="component" value="Chromosome"/>
</dbReference>
<name>A0A1U7CYJ9_9BACT</name>
<evidence type="ECO:0000313" key="3">
    <source>
        <dbReference type="Proteomes" id="UP000186309"/>
    </source>
</evidence>
<gene>
    <name evidence="2" type="ORF">BSF38_05616</name>
</gene>
<dbReference type="GO" id="GO:0009055">
    <property type="term" value="F:electron transfer activity"/>
    <property type="evidence" value="ECO:0007669"/>
    <property type="project" value="InterPro"/>
</dbReference>
<keyword evidence="3" id="KW-1185">Reference proteome</keyword>
<dbReference type="OrthoDB" id="287770at2"/>
<dbReference type="RefSeq" id="WP_076351562.1">
    <property type="nucleotide sequence ID" value="NZ_CP019082.1"/>
</dbReference>
<evidence type="ECO:0008006" key="4">
    <source>
        <dbReference type="Google" id="ProtNLM"/>
    </source>
</evidence>
<dbReference type="GO" id="GO:0005506">
    <property type="term" value="F:iron ion binding"/>
    <property type="evidence" value="ECO:0007669"/>
    <property type="project" value="InterPro"/>
</dbReference>
<dbReference type="InterPro" id="IPR010980">
    <property type="entry name" value="Cyt_c/b562"/>
</dbReference>
<evidence type="ECO:0000313" key="2">
    <source>
        <dbReference type="EMBL" id="APW64027.1"/>
    </source>
</evidence>
<dbReference type="EMBL" id="CP019082">
    <property type="protein sequence ID" value="APW64027.1"/>
    <property type="molecule type" value="Genomic_DNA"/>
</dbReference>
<dbReference type="STRING" id="1387353.BSF38_05616"/>
<protein>
    <recommendedName>
        <fullName evidence="4">Cytochrome c</fullName>
    </recommendedName>
</protein>
<keyword evidence="1" id="KW-0732">Signal</keyword>